<reference evidence="1 2" key="1">
    <citation type="submission" date="2017-11" db="EMBL/GenBank/DDBJ databases">
        <title>Genome sequence of Pseudomonas arsenicoxydans ACM1.</title>
        <authorList>
            <person name="Nascimento F.X."/>
        </authorList>
    </citation>
    <scope>NUCLEOTIDE SEQUENCE [LARGE SCALE GENOMIC DNA]</scope>
    <source>
        <strain evidence="1 2">ACM1</strain>
    </source>
</reference>
<keyword evidence="2" id="KW-1185">Reference proteome</keyword>
<evidence type="ECO:0000313" key="1">
    <source>
        <dbReference type="EMBL" id="QAY86214.1"/>
    </source>
</evidence>
<proteinExistence type="predicted"/>
<protein>
    <submittedName>
        <fullName evidence="1">Uncharacterized protein</fullName>
    </submittedName>
</protein>
<gene>
    <name evidence="1" type="ORF">CUN61_20610</name>
</gene>
<dbReference type="Proteomes" id="UP000291121">
    <property type="component" value="Chromosome"/>
</dbReference>
<name>A0A4V0YK80_9PSED</name>
<sequence>MVERESMDPWYHVILQVTEGDRQRTKKLMPTDASLLSDLLVQQGPTFLVEEVQVVTAPQLNGGNSDRMEKLLSLVIGYDQRGECILLHKVASGAVYSSARGSLDVGSLTGVRTIYEDTEITPSAVTESA</sequence>
<dbReference type="AlphaFoldDB" id="A0A4V0YK80"/>
<evidence type="ECO:0000313" key="2">
    <source>
        <dbReference type="Proteomes" id="UP000291121"/>
    </source>
</evidence>
<organism evidence="1 2">
    <name type="scientific">Pseudomonas arsenicoxydans</name>
    <dbReference type="NCBI Taxonomy" id="702115"/>
    <lineage>
        <taxon>Bacteria</taxon>
        <taxon>Pseudomonadati</taxon>
        <taxon>Pseudomonadota</taxon>
        <taxon>Gammaproteobacteria</taxon>
        <taxon>Pseudomonadales</taxon>
        <taxon>Pseudomonadaceae</taxon>
        <taxon>Pseudomonas</taxon>
    </lineage>
</organism>
<dbReference type="EMBL" id="CP024767">
    <property type="protein sequence ID" value="QAY86214.1"/>
    <property type="molecule type" value="Genomic_DNA"/>
</dbReference>
<accession>A0A4V0YK80</accession>